<keyword evidence="3" id="KW-1185">Reference proteome</keyword>
<reference evidence="2 3" key="1">
    <citation type="submission" date="2016-10" db="EMBL/GenBank/DDBJ databases">
        <authorList>
            <person name="de Groot N.N."/>
        </authorList>
    </citation>
    <scope>NUCLEOTIDE SEQUENCE [LARGE SCALE GENOMIC DNA]</scope>
    <source>
        <strain evidence="2 3">DSM 23413</strain>
    </source>
</reference>
<accession>A0A1H5SMQ1</accession>
<protein>
    <submittedName>
        <fullName evidence="2">Protein ImuA</fullName>
    </submittedName>
</protein>
<proteinExistence type="predicted"/>
<organism evidence="2 3">
    <name type="scientific">Jhaorihella thermophila</name>
    <dbReference type="NCBI Taxonomy" id="488547"/>
    <lineage>
        <taxon>Bacteria</taxon>
        <taxon>Pseudomonadati</taxon>
        <taxon>Pseudomonadota</taxon>
        <taxon>Alphaproteobacteria</taxon>
        <taxon>Rhodobacterales</taxon>
        <taxon>Paracoccaceae</taxon>
        <taxon>Jhaorihella</taxon>
    </lineage>
</organism>
<name>A0A1H5SMQ1_9RHOB</name>
<gene>
    <name evidence="2" type="ORF">SAMN05421751_101627</name>
</gene>
<dbReference type="Proteomes" id="UP000236742">
    <property type="component" value="Unassembled WGS sequence"/>
</dbReference>
<dbReference type="AlphaFoldDB" id="A0A1H5SMQ1"/>
<dbReference type="Gene3D" id="3.40.50.300">
    <property type="entry name" value="P-loop containing nucleotide triphosphate hydrolases"/>
    <property type="match status" value="1"/>
</dbReference>
<evidence type="ECO:0000256" key="1">
    <source>
        <dbReference type="SAM" id="MobiDB-lite"/>
    </source>
</evidence>
<evidence type="ECO:0000313" key="3">
    <source>
        <dbReference type="Proteomes" id="UP000236742"/>
    </source>
</evidence>
<sequence length="212" mass="23201">MTNLASLSIPDSLRPEQDPPAGIGLRPARVHEACGPARHAFALWMAGQGQGTVLWIAPAWAPERLHADGMRPLVDPARFLFVHPRRAPDLLWCAEEALRSGAVGLVVADLPGYPALTPVRRLQLAAESSGAAPVGLLLTPGEGGARGVESRWHMAPAHEGRRARWWLERRRARTAPPRRWLVRLSRHAGGEDGRAWRFVAETARSDIGTSKR</sequence>
<dbReference type="EMBL" id="FNVD01000001">
    <property type="protein sequence ID" value="SEF51805.1"/>
    <property type="molecule type" value="Genomic_DNA"/>
</dbReference>
<dbReference type="RefSeq" id="WP_104006595.1">
    <property type="nucleotide sequence ID" value="NZ_FNVD01000001.1"/>
</dbReference>
<dbReference type="SUPFAM" id="SSF52540">
    <property type="entry name" value="P-loop containing nucleoside triphosphate hydrolases"/>
    <property type="match status" value="1"/>
</dbReference>
<dbReference type="OrthoDB" id="7630980at2"/>
<feature type="region of interest" description="Disordered" evidence="1">
    <location>
        <begin position="1"/>
        <end position="24"/>
    </location>
</feature>
<evidence type="ECO:0000313" key="2">
    <source>
        <dbReference type="EMBL" id="SEF51805.1"/>
    </source>
</evidence>
<dbReference type="InterPro" id="IPR027417">
    <property type="entry name" value="P-loop_NTPase"/>
</dbReference>